<sequence length="310" mass="36306">MTGPRTPIREEPSREWEHYNLWVNVKEALYNLPYQFHTDTYIEGVSLTDLPTLSPAVGTTIEQQLVDNLNQIRSVWDPEGRYSEYAFIRQAQTFPDVLLTKSGGGDITPILGIELKTWYLLAKEKEPNFRFCATKEACAPADLVVIVPWLLSQVISGRPKLLKPFVENARYVAAWRNYYWEHTRQTEDDRGIIVPEDVRPYPRKSDAINDRPVSDRGKNFGRIARTGIMEEYIEEIYNERIAGIEIRHWLRFVKIFSEGRTREEIEQEFERFEREIEQGRYGKNEGKIESVWMILTGLRRLIWEESGTDS</sequence>
<name>A0A1M7GH80_9FIRM</name>
<reference evidence="2" key="1">
    <citation type="submission" date="2016-11" db="EMBL/GenBank/DDBJ databases">
        <authorList>
            <person name="Varghese N."/>
            <person name="Submissions S."/>
        </authorList>
    </citation>
    <scope>NUCLEOTIDE SEQUENCE [LARGE SCALE GENOMIC DNA]</scope>
    <source>
        <strain evidence="2">DSM 18802</strain>
    </source>
</reference>
<dbReference type="EMBL" id="FRCR01000002">
    <property type="protein sequence ID" value="SHM15571.1"/>
    <property type="molecule type" value="Genomic_DNA"/>
</dbReference>
<organism evidence="1 2">
    <name type="scientific">Caldanaerovirga acetigignens</name>
    <dbReference type="NCBI Taxonomy" id="447595"/>
    <lineage>
        <taxon>Bacteria</taxon>
        <taxon>Bacillati</taxon>
        <taxon>Bacillota</taxon>
        <taxon>Clostridia</taxon>
        <taxon>Thermosediminibacterales</taxon>
        <taxon>Thermosediminibacteraceae</taxon>
        <taxon>Caldanaerovirga</taxon>
    </lineage>
</organism>
<accession>A0A1M7GH80</accession>
<evidence type="ECO:0000313" key="2">
    <source>
        <dbReference type="Proteomes" id="UP000184375"/>
    </source>
</evidence>
<keyword evidence="2" id="KW-1185">Reference proteome</keyword>
<protein>
    <submittedName>
        <fullName evidence="1">Uncharacterized protein</fullName>
    </submittedName>
</protein>
<gene>
    <name evidence="1" type="ORF">SAMN05660826_00330</name>
</gene>
<evidence type="ECO:0000313" key="1">
    <source>
        <dbReference type="EMBL" id="SHM15571.1"/>
    </source>
</evidence>
<proteinExistence type="predicted"/>
<dbReference type="AlphaFoldDB" id="A0A1M7GH80"/>
<dbReference type="Proteomes" id="UP000184375">
    <property type="component" value="Unassembled WGS sequence"/>
</dbReference>